<dbReference type="GO" id="GO:0046872">
    <property type="term" value="F:metal ion binding"/>
    <property type="evidence" value="ECO:0007669"/>
    <property type="project" value="UniProtKB-KW"/>
</dbReference>
<dbReference type="InterPro" id="IPR005122">
    <property type="entry name" value="Uracil-DNA_glycosylase-like"/>
</dbReference>
<dbReference type="RefSeq" id="WP_089667153.1">
    <property type="nucleotide sequence ID" value="NZ_FOJA01000001.1"/>
</dbReference>
<keyword evidence="2" id="KW-0479">Metal-binding</keyword>
<organism evidence="9 10">
    <name type="scientific">Halobacterium jilantaiense</name>
    <dbReference type="NCBI Taxonomy" id="355548"/>
    <lineage>
        <taxon>Archaea</taxon>
        <taxon>Methanobacteriati</taxon>
        <taxon>Methanobacteriota</taxon>
        <taxon>Stenosarchaea group</taxon>
        <taxon>Halobacteria</taxon>
        <taxon>Halobacteriales</taxon>
        <taxon>Halobacteriaceae</taxon>
        <taxon>Halobacterium</taxon>
    </lineage>
</organism>
<reference evidence="9 10" key="1">
    <citation type="submission" date="2016-10" db="EMBL/GenBank/DDBJ databases">
        <authorList>
            <person name="de Groot N.N."/>
        </authorList>
    </citation>
    <scope>NUCLEOTIDE SEQUENCE [LARGE SCALE GENOMIC DNA]</scope>
    <source>
        <strain evidence="9 10">CGMCC 1.5337</strain>
    </source>
</reference>
<evidence type="ECO:0000256" key="6">
    <source>
        <dbReference type="ARBA" id="ARBA00023014"/>
    </source>
</evidence>
<dbReference type="Gene3D" id="3.40.470.10">
    <property type="entry name" value="Uracil-DNA glycosylase-like domain"/>
    <property type="match status" value="1"/>
</dbReference>
<dbReference type="EMBL" id="FOJA01000001">
    <property type="protein sequence ID" value="SEV87569.1"/>
    <property type="molecule type" value="Genomic_DNA"/>
</dbReference>
<evidence type="ECO:0000256" key="2">
    <source>
        <dbReference type="ARBA" id="ARBA00022723"/>
    </source>
</evidence>
<dbReference type="STRING" id="355548.SAMN04487945_0057"/>
<dbReference type="InterPro" id="IPR036895">
    <property type="entry name" value="Uracil-DNA_glycosylase-like_sf"/>
</dbReference>
<keyword evidence="7" id="KW-0234">DNA repair</keyword>
<proteinExistence type="predicted"/>
<keyword evidence="3" id="KW-0227">DNA damage</keyword>
<dbReference type="Pfam" id="PF03167">
    <property type="entry name" value="UDG"/>
    <property type="match status" value="1"/>
</dbReference>
<keyword evidence="10" id="KW-1185">Reference proteome</keyword>
<sequence length="210" mass="23382">MDAEQETRRNPYGMDEDCRNCPGLCDQRERVVHGYGDVGADFVFVGASPSAASEAAGVPFVGDEAGEQFQFVLGSVGLNYSLPSSTEPELENAYVTYLSRCRHPDRAATEDEVRTCEPYLNADVRMINPEVLVPVGQRALTELGEEYTTEPAENLDVEELHASTVRGRGFELAPMIHPREQSDNDADEWIAFFLALQDTDYRQTKGRRGR</sequence>
<keyword evidence="4" id="KW-0378">Hydrolase</keyword>
<dbReference type="SMART" id="SM00987">
    <property type="entry name" value="UreE_C"/>
    <property type="match status" value="1"/>
</dbReference>
<name>A0A1I0MGY5_9EURY</name>
<keyword evidence="1" id="KW-0004">4Fe-4S</keyword>
<evidence type="ECO:0000256" key="4">
    <source>
        <dbReference type="ARBA" id="ARBA00022801"/>
    </source>
</evidence>
<dbReference type="SUPFAM" id="SSF52141">
    <property type="entry name" value="Uracil-DNA glycosylase-like"/>
    <property type="match status" value="1"/>
</dbReference>
<keyword evidence="6" id="KW-0411">Iron-sulfur</keyword>
<dbReference type="GO" id="GO:0051539">
    <property type="term" value="F:4 iron, 4 sulfur cluster binding"/>
    <property type="evidence" value="ECO:0007669"/>
    <property type="project" value="UniProtKB-KW"/>
</dbReference>
<dbReference type="OrthoDB" id="186208at2157"/>
<dbReference type="PANTHER" id="PTHR33693">
    <property type="entry name" value="TYPE-5 URACIL-DNA GLYCOSYLASE"/>
    <property type="match status" value="1"/>
</dbReference>
<dbReference type="GO" id="GO:0006281">
    <property type="term" value="P:DNA repair"/>
    <property type="evidence" value="ECO:0007669"/>
    <property type="project" value="UniProtKB-KW"/>
</dbReference>
<evidence type="ECO:0000256" key="5">
    <source>
        <dbReference type="ARBA" id="ARBA00023004"/>
    </source>
</evidence>
<gene>
    <name evidence="9" type="ORF">SAMN04487945_0057</name>
</gene>
<dbReference type="SMART" id="SM00986">
    <property type="entry name" value="UDG"/>
    <property type="match status" value="1"/>
</dbReference>
<dbReference type="Proteomes" id="UP000198518">
    <property type="component" value="Unassembled WGS sequence"/>
</dbReference>
<evidence type="ECO:0000259" key="8">
    <source>
        <dbReference type="SMART" id="SM00986"/>
    </source>
</evidence>
<accession>A0A1I0MGY5</accession>
<evidence type="ECO:0000256" key="7">
    <source>
        <dbReference type="ARBA" id="ARBA00023204"/>
    </source>
</evidence>
<dbReference type="AlphaFoldDB" id="A0A1I0MGY5"/>
<dbReference type="InterPro" id="IPR051536">
    <property type="entry name" value="UDG_Type-4/5"/>
</dbReference>
<evidence type="ECO:0000313" key="10">
    <source>
        <dbReference type="Proteomes" id="UP000198518"/>
    </source>
</evidence>
<feature type="domain" description="Uracil-DNA glycosylase-like" evidence="8">
    <location>
        <begin position="33"/>
        <end position="193"/>
    </location>
</feature>
<dbReference type="GO" id="GO:0097506">
    <property type="term" value="F:deaminated base DNA N-glycosylase activity"/>
    <property type="evidence" value="ECO:0007669"/>
    <property type="project" value="UniProtKB-ARBA"/>
</dbReference>
<keyword evidence="5" id="KW-0408">Iron</keyword>
<dbReference type="PANTHER" id="PTHR33693:SF1">
    <property type="entry name" value="TYPE-4 URACIL-DNA GLYCOSYLASE"/>
    <property type="match status" value="1"/>
</dbReference>
<evidence type="ECO:0000256" key="1">
    <source>
        <dbReference type="ARBA" id="ARBA00022485"/>
    </source>
</evidence>
<evidence type="ECO:0000313" key="9">
    <source>
        <dbReference type="EMBL" id="SEV87569.1"/>
    </source>
</evidence>
<protein>
    <submittedName>
        <fullName evidence="9">Uracil-DNA glycosylase, family 4</fullName>
    </submittedName>
</protein>
<evidence type="ECO:0000256" key="3">
    <source>
        <dbReference type="ARBA" id="ARBA00022763"/>
    </source>
</evidence>